<evidence type="ECO:0000259" key="11">
    <source>
        <dbReference type="PROSITE" id="PS51819"/>
    </source>
</evidence>
<evidence type="ECO:0000256" key="9">
    <source>
        <dbReference type="PIRNR" id="PIRNR009283"/>
    </source>
</evidence>
<evidence type="ECO:0000313" key="12">
    <source>
        <dbReference type="EMBL" id="KAI3436403.1"/>
    </source>
</evidence>
<dbReference type="EMBL" id="SIDB01000002">
    <property type="protein sequence ID" value="KAI3436403.1"/>
    <property type="molecule type" value="Genomic_DNA"/>
</dbReference>
<keyword evidence="4 10" id="KW-0479">Metal-binding</keyword>
<evidence type="ECO:0000313" key="13">
    <source>
        <dbReference type="Proteomes" id="UP001055712"/>
    </source>
</evidence>
<dbReference type="OrthoDB" id="414569at2759"/>
<evidence type="ECO:0000256" key="8">
    <source>
        <dbReference type="ARBA" id="ARBA00023232"/>
    </source>
</evidence>
<gene>
    <name evidence="12" type="ORF">D9Q98_005820</name>
</gene>
<evidence type="ECO:0000256" key="7">
    <source>
        <dbReference type="ARBA" id="ARBA00023004"/>
    </source>
</evidence>
<keyword evidence="13" id="KW-1185">Reference proteome</keyword>
<feature type="binding site" evidence="10">
    <location>
        <position position="391"/>
    </location>
    <ligand>
        <name>Fe cation</name>
        <dbReference type="ChEBI" id="CHEBI:24875"/>
    </ligand>
</feature>
<feature type="domain" description="VOC" evidence="11">
    <location>
        <begin position="49"/>
        <end position="195"/>
    </location>
</feature>
<dbReference type="GO" id="GO:0046872">
    <property type="term" value="F:metal ion binding"/>
    <property type="evidence" value="ECO:0007669"/>
    <property type="project" value="UniProtKB-KW"/>
</dbReference>
<dbReference type="InterPro" id="IPR029068">
    <property type="entry name" value="Glyas_Bleomycin-R_OHBP_Dase"/>
</dbReference>
<feature type="domain" description="VOC" evidence="11">
    <location>
        <begin position="220"/>
        <end position="380"/>
    </location>
</feature>
<proteinExistence type="inferred from homology"/>
<dbReference type="NCBIfam" id="TIGR01263">
    <property type="entry name" value="4HPPD"/>
    <property type="match status" value="1"/>
</dbReference>
<organism evidence="12 13">
    <name type="scientific">Chlorella vulgaris</name>
    <name type="common">Green alga</name>
    <dbReference type="NCBI Taxonomy" id="3077"/>
    <lineage>
        <taxon>Eukaryota</taxon>
        <taxon>Viridiplantae</taxon>
        <taxon>Chlorophyta</taxon>
        <taxon>core chlorophytes</taxon>
        <taxon>Trebouxiophyceae</taxon>
        <taxon>Chlorellales</taxon>
        <taxon>Chlorellaceae</taxon>
        <taxon>Chlorella clade</taxon>
        <taxon>Chlorella</taxon>
    </lineage>
</organism>
<dbReference type="InterPro" id="IPR041736">
    <property type="entry name" value="4OHPhenylPyrv_dOase_N"/>
</dbReference>
<comment type="similarity">
    <text evidence="2 9">Belongs to the 4HPPD family.</text>
</comment>
<dbReference type="PANTHER" id="PTHR11959">
    <property type="entry name" value="4-HYDROXYPHENYLPYRUVATE DIOXYGENASE"/>
    <property type="match status" value="1"/>
</dbReference>
<keyword evidence="8" id="KW-0585">Phenylalanine catabolism</keyword>
<dbReference type="Gene3D" id="3.10.180.10">
    <property type="entry name" value="2,3-Dihydroxybiphenyl 1,2-Dioxygenase, domain 1"/>
    <property type="match status" value="2"/>
</dbReference>
<dbReference type="GO" id="GO:0006559">
    <property type="term" value="P:L-phenylalanine catabolic process"/>
    <property type="evidence" value="ECO:0007669"/>
    <property type="project" value="UniProtKB-KW"/>
</dbReference>
<dbReference type="PROSITE" id="PS51819">
    <property type="entry name" value="VOC"/>
    <property type="match status" value="2"/>
</dbReference>
<dbReference type="CDD" id="cd08342">
    <property type="entry name" value="HPPD_N_like"/>
    <property type="match status" value="1"/>
</dbReference>
<evidence type="ECO:0000256" key="10">
    <source>
        <dbReference type="PIRSR" id="PIRSR009283-1"/>
    </source>
</evidence>
<feature type="binding site" evidence="10">
    <location>
        <position position="305"/>
    </location>
    <ligand>
        <name>Fe cation</name>
        <dbReference type="ChEBI" id="CHEBI:24875"/>
    </ligand>
</feature>
<feature type="binding site" evidence="10">
    <location>
        <position position="223"/>
    </location>
    <ligand>
        <name>Fe cation</name>
        <dbReference type="ChEBI" id="CHEBI:24875"/>
    </ligand>
</feature>
<dbReference type="Proteomes" id="UP001055712">
    <property type="component" value="Unassembled WGS sequence"/>
</dbReference>
<dbReference type="Pfam" id="PF00903">
    <property type="entry name" value="Glyoxalase"/>
    <property type="match status" value="1"/>
</dbReference>
<dbReference type="GO" id="GO:0006572">
    <property type="term" value="P:L-tyrosine catabolic process"/>
    <property type="evidence" value="ECO:0007669"/>
    <property type="project" value="UniProtKB-KW"/>
</dbReference>
<dbReference type="InterPro" id="IPR005956">
    <property type="entry name" value="4OHPhenylPyrv_dOase"/>
</dbReference>
<protein>
    <recommendedName>
        <fullName evidence="3 9">4-hydroxyphenylpyruvate dioxygenase</fullName>
    </recommendedName>
</protein>
<dbReference type="GO" id="GO:0003868">
    <property type="term" value="F:4-hydroxyphenylpyruvate dioxygenase activity"/>
    <property type="evidence" value="ECO:0007669"/>
    <property type="project" value="InterPro"/>
</dbReference>
<name>A0A9D4TWF6_CHLVU</name>
<evidence type="ECO:0000256" key="3">
    <source>
        <dbReference type="ARBA" id="ARBA00013222"/>
    </source>
</evidence>
<evidence type="ECO:0000256" key="6">
    <source>
        <dbReference type="ARBA" id="ARBA00022878"/>
    </source>
</evidence>
<dbReference type="PANTHER" id="PTHR11959:SF1">
    <property type="entry name" value="4-HYDROXYPHENYLPYRUVATE DIOXYGENASE"/>
    <property type="match status" value="1"/>
</dbReference>
<comment type="cofactor">
    <cofactor evidence="10">
        <name>Fe cation</name>
        <dbReference type="ChEBI" id="CHEBI:24875"/>
    </cofactor>
    <text evidence="10">Binds 1 Fe cation per subunit.</text>
</comment>
<keyword evidence="7 10" id="KW-0408">Iron</keyword>
<evidence type="ECO:0000256" key="1">
    <source>
        <dbReference type="ARBA" id="ARBA00005162"/>
    </source>
</evidence>
<reference evidence="12" key="2">
    <citation type="submission" date="2020-11" db="EMBL/GenBank/DDBJ databases">
        <authorList>
            <person name="Cecchin M."/>
            <person name="Marcolungo L."/>
            <person name="Rossato M."/>
            <person name="Girolomoni L."/>
            <person name="Cosentino E."/>
            <person name="Cuine S."/>
            <person name="Li-Beisson Y."/>
            <person name="Delledonne M."/>
            <person name="Ballottari M."/>
        </authorList>
    </citation>
    <scope>NUCLEOTIDE SEQUENCE</scope>
    <source>
        <strain evidence="12">211/11P</strain>
        <tissue evidence="12">Whole cell</tissue>
    </source>
</reference>
<dbReference type="InterPro" id="IPR037523">
    <property type="entry name" value="VOC_core"/>
</dbReference>
<dbReference type="AlphaFoldDB" id="A0A9D4TWF6"/>
<evidence type="ECO:0000256" key="2">
    <source>
        <dbReference type="ARBA" id="ARBA00005877"/>
    </source>
</evidence>
<dbReference type="SUPFAM" id="SSF54593">
    <property type="entry name" value="Glyoxalase/Bleomycin resistance protein/Dihydroxybiphenyl dioxygenase"/>
    <property type="match status" value="1"/>
</dbReference>
<comment type="caution">
    <text evidence="12">The sequence shown here is derived from an EMBL/GenBank/DDBJ whole genome shotgun (WGS) entry which is preliminary data.</text>
</comment>
<evidence type="ECO:0000256" key="5">
    <source>
        <dbReference type="ARBA" id="ARBA00022737"/>
    </source>
</evidence>
<accession>A0A9D4TWF6</accession>
<dbReference type="CDD" id="cd07250">
    <property type="entry name" value="HPPD_C_like"/>
    <property type="match status" value="1"/>
</dbReference>
<dbReference type="FunFam" id="3.10.180.10:FF:000013">
    <property type="entry name" value="4-hydroxyphenylpyruvate dioxygenase"/>
    <property type="match status" value="1"/>
</dbReference>
<evidence type="ECO:0000256" key="4">
    <source>
        <dbReference type="ARBA" id="ARBA00022723"/>
    </source>
</evidence>
<keyword evidence="5" id="KW-0677">Repeat</keyword>
<keyword evidence="6" id="KW-0828">Tyrosine catabolism</keyword>
<dbReference type="PIRSF" id="PIRSF009283">
    <property type="entry name" value="HPP_dOase"/>
    <property type="match status" value="1"/>
</dbReference>
<dbReference type="InterPro" id="IPR041735">
    <property type="entry name" value="4OHPhenylPyrv_dOase_C"/>
</dbReference>
<sequence>MVNEVAEAHGNGAAGANGEAGAEVFNKKLVGCEGFQRHNPRSDLFPMHKFHHIEFWCGDATNTAARFGYGLGLTHVAKSDQSTGNHHFASHVLQSGDLVMAFTAPYSTQTDKSDSCPPYEYNQDAAYDFLKRHGLAVRAFGILVDDAAEAFRISTSRGGDPVSPPWTRTDATSGTSCTCAEIRLYGDCVLRFVSGGFQGPFLPGYQPIPDSPQVSYGLQRLDHAVGNVAELIPQVEYMAACLGWHEFAEFTAEDVGTVDSGLNSMVMANNNEMILLPVNEPTHGTKRKSQIQTFLEQNEGPGLQHMALKTDDIVATMRQIRARSAYGGFDFMPRPSADYYRKLPGRIGHALPAQLLKDVEELGLLVDKDDQGVLLQIFTKPLGDRPTVFFEIIQRLCTLDVQQVQAEAAPPTAAAAAAALEGPRVGRAAVPAEVGGCGGFGKGNFTELFKSIEEYETDLGIN</sequence>
<comment type="pathway">
    <text evidence="1">Amino-acid degradation; L-phenylalanine degradation; acetoacetate and fumarate from L-phenylalanine: step 3/6.</text>
</comment>
<reference evidence="12" key="1">
    <citation type="journal article" date="2019" name="Plant J.">
        <title>Chlorella vulgaris genome assembly and annotation reveals the molecular basis for metabolic acclimation to high light conditions.</title>
        <authorList>
            <person name="Cecchin M."/>
            <person name="Marcolungo L."/>
            <person name="Rossato M."/>
            <person name="Girolomoni L."/>
            <person name="Cosentino E."/>
            <person name="Cuine S."/>
            <person name="Li-Beisson Y."/>
            <person name="Delledonne M."/>
            <person name="Ballottari M."/>
        </authorList>
    </citation>
    <scope>NUCLEOTIDE SEQUENCE</scope>
    <source>
        <strain evidence="12">211/11P</strain>
    </source>
</reference>
<dbReference type="InterPro" id="IPR004360">
    <property type="entry name" value="Glyas_Fos-R_dOase_dom"/>
</dbReference>